<dbReference type="Proteomes" id="UP000631114">
    <property type="component" value="Unassembled WGS sequence"/>
</dbReference>
<gene>
    <name evidence="8" type="ORF">IFM89_039564</name>
</gene>
<dbReference type="Pfam" id="PF03016">
    <property type="entry name" value="Exostosin_GT47"/>
    <property type="match status" value="1"/>
</dbReference>
<feature type="domain" description="Exostosin GT47" evidence="7">
    <location>
        <begin position="84"/>
        <end position="410"/>
    </location>
</feature>
<evidence type="ECO:0000256" key="1">
    <source>
        <dbReference type="ARBA" id="ARBA00004323"/>
    </source>
</evidence>
<comment type="caution">
    <text evidence="8">The sequence shown here is derived from an EMBL/GenBank/DDBJ whole genome shotgun (WGS) entry which is preliminary data.</text>
</comment>
<feature type="transmembrane region" description="Helical" evidence="6">
    <location>
        <begin position="29"/>
        <end position="47"/>
    </location>
</feature>
<evidence type="ECO:0000259" key="7">
    <source>
        <dbReference type="Pfam" id="PF03016"/>
    </source>
</evidence>
<dbReference type="InterPro" id="IPR040911">
    <property type="entry name" value="Exostosin_GT47"/>
</dbReference>
<evidence type="ECO:0000313" key="9">
    <source>
        <dbReference type="Proteomes" id="UP000631114"/>
    </source>
</evidence>
<evidence type="ECO:0000256" key="5">
    <source>
        <dbReference type="ARBA" id="ARBA00023034"/>
    </source>
</evidence>
<name>A0A835GVG5_9MAGN</name>
<dbReference type="AlphaFoldDB" id="A0A835GVG5"/>
<keyword evidence="4" id="KW-0735">Signal-anchor</keyword>
<accession>A0A835GVG5</accession>
<comment type="similarity">
    <text evidence="2">Belongs to the glycosyltransferase 47 family.</text>
</comment>
<proteinExistence type="inferred from homology"/>
<dbReference type="OrthoDB" id="1924787at2759"/>
<sequence length="473" mass="54839">MGERGKHLYSFNFKYKPLLKYAHYFRHSLYSYLFISIWFLLLFFFWFSSSTTTRVDSSLLHSGGGGSSTRVQVKVKNKKCDGSLFVYVYNMPAKFNVDLLQDCRHLNMYTDMCPHVANCGLGQAIDINVNGKSSTSSWYATHQFIAEMIFHARVENHPCRTWEPEKATLFYVPFYGGLHASSKFREADLVERDRLALEMVEYLRQQPWWQRKQGRDHFLALGRTAWDFMRTKEGQDFGANCLLNLPEVKNMSVLTVERHPWEGHNQHGIPYPSYLHPSTSLELVRWQDKMRRAERPHLFSFVGAPRTGVQKAAIRDEILRQCSSSQECYLLKCERGASKCHNPSDVLKVMTKSQFCLQAPGDSFTRRSTFDSVLAGCIPVFFSSHTAYTQYAWYLPQEKSEYSVYFPEEDRGAIIEEALRKIPKEKVEKMRSTVISLIPRLTYMHPNATTTHFQFKDAVDIALEQLSKHINSN</sequence>
<keyword evidence="5" id="KW-0333">Golgi apparatus</keyword>
<evidence type="ECO:0000256" key="2">
    <source>
        <dbReference type="ARBA" id="ARBA00010271"/>
    </source>
</evidence>
<keyword evidence="9" id="KW-1185">Reference proteome</keyword>
<dbReference type="InterPro" id="IPR004263">
    <property type="entry name" value="Exostosin"/>
</dbReference>
<reference evidence="8 9" key="1">
    <citation type="submission" date="2020-10" db="EMBL/GenBank/DDBJ databases">
        <title>The Coptis chinensis genome and diversification of protoberbering-type alkaloids.</title>
        <authorList>
            <person name="Wang B."/>
            <person name="Shu S."/>
            <person name="Song C."/>
            <person name="Liu Y."/>
        </authorList>
    </citation>
    <scope>NUCLEOTIDE SEQUENCE [LARGE SCALE GENOMIC DNA]</scope>
    <source>
        <strain evidence="8">HL-2020</strain>
        <tissue evidence="8">Leaf</tissue>
    </source>
</reference>
<dbReference type="GO" id="GO:0000139">
    <property type="term" value="C:Golgi membrane"/>
    <property type="evidence" value="ECO:0007669"/>
    <property type="project" value="UniProtKB-SubCell"/>
</dbReference>
<evidence type="ECO:0000256" key="6">
    <source>
        <dbReference type="SAM" id="Phobius"/>
    </source>
</evidence>
<evidence type="ECO:0000313" key="8">
    <source>
        <dbReference type="EMBL" id="KAF9587205.1"/>
    </source>
</evidence>
<comment type="subcellular location">
    <subcellularLocation>
        <location evidence="1">Golgi apparatus membrane</location>
        <topology evidence="1">Single-pass type II membrane protein</topology>
    </subcellularLocation>
</comment>
<dbReference type="EMBL" id="JADFTS010000029">
    <property type="protein sequence ID" value="KAF9587205.1"/>
    <property type="molecule type" value="Genomic_DNA"/>
</dbReference>
<organism evidence="8 9">
    <name type="scientific">Coptis chinensis</name>
    <dbReference type="NCBI Taxonomy" id="261450"/>
    <lineage>
        <taxon>Eukaryota</taxon>
        <taxon>Viridiplantae</taxon>
        <taxon>Streptophyta</taxon>
        <taxon>Embryophyta</taxon>
        <taxon>Tracheophyta</taxon>
        <taxon>Spermatophyta</taxon>
        <taxon>Magnoliopsida</taxon>
        <taxon>Ranunculales</taxon>
        <taxon>Ranunculaceae</taxon>
        <taxon>Coptidoideae</taxon>
        <taxon>Coptis</taxon>
    </lineage>
</organism>
<keyword evidence="6" id="KW-0472">Membrane</keyword>
<keyword evidence="6" id="KW-1133">Transmembrane helix</keyword>
<keyword evidence="3" id="KW-0328">Glycosyltransferase</keyword>
<dbReference type="PANTHER" id="PTHR11062:SF255">
    <property type="entry name" value="XYLOGLUCAN GALACTOSYLTRANSFERASE GT17-RELATED"/>
    <property type="match status" value="1"/>
</dbReference>
<keyword evidence="3" id="KW-0808">Transferase</keyword>
<evidence type="ECO:0000256" key="4">
    <source>
        <dbReference type="ARBA" id="ARBA00022968"/>
    </source>
</evidence>
<keyword evidence="6" id="KW-0812">Transmembrane</keyword>
<dbReference type="PANTHER" id="PTHR11062">
    <property type="entry name" value="EXOSTOSIN HEPARAN SULFATE GLYCOSYLTRANSFERASE -RELATED"/>
    <property type="match status" value="1"/>
</dbReference>
<dbReference type="GO" id="GO:0016757">
    <property type="term" value="F:glycosyltransferase activity"/>
    <property type="evidence" value="ECO:0007669"/>
    <property type="project" value="UniProtKB-KW"/>
</dbReference>
<protein>
    <recommendedName>
        <fullName evidence="7">Exostosin GT47 domain-containing protein</fullName>
    </recommendedName>
</protein>
<evidence type="ECO:0000256" key="3">
    <source>
        <dbReference type="ARBA" id="ARBA00022676"/>
    </source>
</evidence>